<dbReference type="EMBL" id="BT150056">
    <property type="protein sequence ID" value="AGJ89718.1"/>
    <property type="molecule type" value="mRNA"/>
</dbReference>
<evidence type="ECO:0000256" key="2">
    <source>
        <dbReference type="ARBA" id="ARBA00022723"/>
    </source>
</evidence>
<evidence type="ECO:0000313" key="17">
    <source>
        <dbReference type="FlyBase" id="FBgn0031318"/>
    </source>
</evidence>
<dbReference type="UCSC" id="CG4887-RA">
    <property type="organism name" value="d. melanogaster"/>
</dbReference>
<keyword evidence="18" id="KW-1185">Reference proteome</keyword>
<dbReference type="STRING" id="7227.FBpp0303724"/>
<evidence type="ECO:0000256" key="4">
    <source>
        <dbReference type="ARBA" id="ARBA00022771"/>
    </source>
</evidence>
<keyword evidence="4 9" id="KW-0863">Zinc-finger</keyword>
<feature type="compositionally biased region" description="Basic and acidic residues" evidence="10">
    <location>
        <begin position="205"/>
        <end position="244"/>
    </location>
</feature>
<name>Q9VPY4_DROME</name>
<evidence type="ECO:0000256" key="10">
    <source>
        <dbReference type="SAM" id="MobiDB-lite"/>
    </source>
</evidence>
<dbReference type="GO" id="GO:0008270">
    <property type="term" value="F:zinc ion binding"/>
    <property type="evidence" value="ECO:0007669"/>
    <property type="project" value="UniProtKB-KW"/>
</dbReference>
<keyword evidence="19" id="KW-1267">Proteomics identification</keyword>
<reference evidence="15" key="13">
    <citation type="journal article" date="2015" name="Genome Res.">
        <title>The Release 6 reference sequence of the Drosophila melanogaster genome.</title>
        <authorList>
            <person name="Hoskins R.A."/>
            <person name="Carlson J.W."/>
            <person name="Wan K.H."/>
            <person name="Park S."/>
            <person name="Mendez I."/>
            <person name="Galle S.E."/>
            <person name="Booth B.W."/>
            <person name="Pfeiffer B.D."/>
            <person name="George R.A."/>
            <person name="Svirskas R."/>
            <person name="Krzywinski M."/>
            <person name="Schein J."/>
            <person name="Accardo M.C."/>
            <person name="Damia E."/>
            <person name="Messina G."/>
            <person name="Mendez-Lago M."/>
            <person name="de Pablos B."/>
            <person name="Demakova O.V."/>
            <person name="Andreyeva E.N."/>
            <person name="Boldyreva L.V."/>
            <person name="Marra M."/>
            <person name="Carvalho A.B."/>
            <person name="Dimitri P."/>
            <person name="Villasante A."/>
            <person name="Zhimulev I.F."/>
            <person name="Rubin G.M."/>
            <person name="Karpen G.H."/>
            <person name="Celniker S.E."/>
        </authorList>
    </citation>
    <scope>NUCLEOTIDE SEQUENCE</scope>
</reference>
<keyword evidence="3" id="KW-0677">Repeat</keyword>
<evidence type="ECO:0000256" key="3">
    <source>
        <dbReference type="ARBA" id="ARBA00022737"/>
    </source>
</evidence>
<feature type="region of interest" description="Disordered" evidence="10">
    <location>
        <begin position="1"/>
        <end position="90"/>
    </location>
</feature>
<feature type="compositionally biased region" description="Basic and acidic residues" evidence="10">
    <location>
        <begin position="57"/>
        <end position="73"/>
    </location>
</feature>
<dbReference type="GlyGen" id="Q9VPY4">
    <property type="glycosylation" value="3 sites"/>
</dbReference>
<dbReference type="InParanoid" id="Q9VPY4"/>
<evidence type="ECO:0000259" key="14">
    <source>
        <dbReference type="PROSITE" id="PS50199"/>
    </source>
</evidence>
<dbReference type="IntAct" id="Q9VPY4">
    <property type="interactions" value="5"/>
</dbReference>
<feature type="domain" description="RanBP2-type" evidence="14">
    <location>
        <begin position="338"/>
        <end position="367"/>
    </location>
</feature>
<reference evidence="18" key="3">
    <citation type="journal article" date="2002" name="Genome Biol.">
        <title>Annotation of the Drosophila melanogaster euchromatic genome: a systematic review.</title>
        <authorList>
            <person name="Misra S."/>
            <person name="Crosby M.A."/>
            <person name="Mungall C.J."/>
            <person name="Matthews B.B."/>
            <person name="Campbell K.S."/>
            <person name="Hradecky P."/>
            <person name="Huang Y."/>
            <person name="Kaminker J.S."/>
            <person name="Millburn G.H."/>
            <person name="Prochnik S.E."/>
            <person name="Smith C.D."/>
            <person name="Tupy J.L."/>
            <person name="Whitfied E.J."/>
            <person name="Bayraktaroglu L."/>
            <person name="Berman B.P."/>
            <person name="Bettencourt B.R."/>
            <person name="Celniker S.E."/>
            <person name="de Grey A.D."/>
            <person name="Drysdale R.A."/>
            <person name="Harris N.L."/>
            <person name="Richter J."/>
            <person name="Russo S."/>
            <person name="Schroeder A.J."/>
            <person name="Shu S.Q."/>
            <person name="Stapleton M."/>
            <person name="Yamada C."/>
            <person name="Ashburner M."/>
            <person name="Gelbart W.M."/>
            <person name="Rubin G.M."/>
            <person name="Lewis S.E."/>
        </authorList>
    </citation>
    <scope>GENOME REANNOTATION</scope>
    <source>
        <strain evidence="18">Berkeley</strain>
    </source>
</reference>
<accession>Q9VPY4</accession>
<dbReference type="Pfam" id="PF17780">
    <property type="entry name" value="OCRE"/>
    <property type="match status" value="1"/>
</dbReference>
<dbReference type="PROSITE" id="PS01358">
    <property type="entry name" value="ZF_RANBP2_1"/>
    <property type="match status" value="1"/>
</dbReference>
<reference evidence="15 18" key="9">
    <citation type="journal article" date="2007" name="Science">
        <title>Sequence finishing and mapping of Drosophila melanogaster heterochromatin.</title>
        <authorList>
            <person name="Hoskins R.A."/>
            <person name="Carlson J.W."/>
            <person name="Kennedy C."/>
            <person name="Acevedo D."/>
            <person name="Evans-Holm M."/>
            <person name="Frise E."/>
            <person name="Wan K.H."/>
            <person name="Park S."/>
            <person name="Mendez-Lago M."/>
            <person name="Rossi F."/>
            <person name="Villasante A."/>
            <person name="Dimitri P."/>
            <person name="Karpen G.H."/>
            <person name="Celniker S.E."/>
        </authorList>
    </citation>
    <scope>NUCLEOTIDE SEQUENCE [LARGE SCALE GENOMIC DNA]</scope>
    <source>
        <strain evidence="18">Berkeley</strain>
    </source>
</reference>
<dbReference type="PROSITE" id="PS50102">
    <property type="entry name" value="RRM"/>
    <property type="match status" value="1"/>
</dbReference>
<dbReference type="SMART" id="SM00443">
    <property type="entry name" value="G_patch"/>
    <property type="match status" value="1"/>
</dbReference>
<feature type="compositionally biased region" description="Low complexity" evidence="10">
    <location>
        <begin position="809"/>
        <end position="821"/>
    </location>
</feature>
<dbReference type="KEGG" id="dme:Dmel_CG4887"/>
<feature type="compositionally biased region" description="Basic and acidic residues" evidence="10">
    <location>
        <begin position="120"/>
        <end position="189"/>
    </location>
</feature>
<feature type="compositionally biased region" description="Basic and acidic residues" evidence="10">
    <location>
        <begin position="692"/>
        <end position="713"/>
    </location>
</feature>
<dbReference type="OrthoDB" id="29221at2759"/>
<dbReference type="FlyBase" id="FBgn0031318">
    <property type="gene designation" value="CG4887"/>
</dbReference>
<feature type="region of interest" description="Disordered" evidence="10">
    <location>
        <begin position="690"/>
        <end position="713"/>
    </location>
</feature>
<evidence type="ECO:0000259" key="12">
    <source>
        <dbReference type="PROSITE" id="PS50157"/>
    </source>
</evidence>
<evidence type="ECO:0000256" key="1">
    <source>
        <dbReference type="ARBA" id="ARBA00004123"/>
    </source>
</evidence>
<dbReference type="RefSeq" id="NP_001259859.1">
    <property type="nucleotide sequence ID" value="NM_001272930.1"/>
</dbReference>
<dbReference type="Reactome" id="R-DME-72203">
    <property type="pathway name" value="Processing of Capped Intron-Containing Pre-mRNA"/>
</dbReference>
<dbReference type="FunCoup" id="Q9VPY4">
    <property type="interactions" value="2623"/>
</dbReference>
<dbReference type="PaxDb" id="7227-FBpp0303724"/>
<dbReference type="HOGENOM" id="CLU_010527_0_0_1"/>
<dbReference type="InterPro" id="IPR041591">
    <property type="entry name" value="OCRE"/>
</dbReference>
<keyword evidence="5" id="KW-0862">Zinc</keyword>
<dbReference type="InterPro" id="IPR012677">
    <property type="entry name" value="Nucleotide-bd_a/b_plait_sf"/>
</dbReference>
<evidence type="ECO:0000313" key="15">
    <source>
        <dbReference type="EMBL" id="AAF51400.1"/>
    </source>
</evidence>
<dbReference type="Gene3D" id="3.30.70.330">
    <property type="match status" value="2"/>
</dbReference>
<evidence type="ECO:0000256" key="6">
    <source>
        <dbReference type="ARBA" id="ARBA00022884"/>
    </source>
</evidence>
<dbReference type="InterPro" id="IPR000504">
    <property type="entry name" value="RRM_dom"/>
</dbReference>
<dbReference type="InterPro" id="IPR001876">
    <property type="entry name" value="Znf_RanBP2"/>
</dbReference>
<dbReference type="FunFam" id="3.30.70.330:FF:000823">
    <property type="entry name" value="Uncharacterized protein, isoform A"/>
    <property type="match status" value="1"/>
</dbReference>
<reference evidence="15 18" key="8">
    <citation type="journal article" date="2007" name="Science">
        <title>The Release 5.1 annotation of Drosophila melanogaster heterochromatin.</title>
        <authorList>
            <person name="Smith C.D."/>
            <person name="Shu S."/>
            <person name="Mungall C.J."/>
            <person name="Karpen G.H."/>
        </authorList>
    </citation>
    <scope>NUCLEOTIDE SEQUENCE [LARGE SCALE GENOMIC DNA]</scope>
    <source>
        <strain evidence="18">Berkeley</strain>
    </source>
</reference>
<evidence type="ECO:0000256" key="7">
    <source>
        <dbReference type="ARBA" id="ARBA00023242"/>
    </source>
</evidence>
<evidence type="ECO:0007829" key="19">
    <source>
        <dbReference type="PeptideAtlas" id="Q9VPY4"/>
    </source>
</evidence>
<keyword evidence="7" id="KW-0539">Nucleus</keyword>
<dbReference type="EMBL" id="AE014134">
    <property type="protein sequence ID" value="AAF51400.1"/>
    <property type="molecule type" value="Genomic_DNA"/>
</dbReference>
<dbReference type="VEuPathDB" id="VectorBase:FBgn0031318"/>
<dbReference type="InterPro" id="IPR000467">
    <property type="entry name" value="G_patch_dom"/>
</dbReference>
<dbReference type="BioGRID-ORCS" id="33304">
    <property type="hits" value="0 hits in 3 CRISPR screens"/>
</dbReference>
<dbReference type="PANTHER" id="PTHR13948:SF3">
    <property type="entry name" value="FI21118P1"/>
    <property type="match status" value="1"/>
</dbReference>
<dbReference type="PROSITE" id="PS50157">
    <property type="entry name" value="ZINC_FINGER_C2H2_2"/>
    <property type="match status" value="1"/>
</dbReference>
<dbReference type="Bgee" id="FBgn0031318">
    <property type="expression patterns" value="Expressed in intestinal stem cell (Drosophila) in digestive tract and 249 other cell types or tissues"/>
</dbReference>
<evidence type="ECO:0000259" key="13">
    <source>
        <dbReference type="PROSITE" id="PS50174"/>
    </source>
</evidence>
<keyword evidence="6 8" id="KW-0694">RNA-binding</keyword>
<dbReference type="RefSeq" id="NP_608582.2">
    <property type="nucleotide sequence ID" value="NM_134738.4"/>
</dbReference>
<dbReference type="InterPro" id="IPR013087">
    <property type="entry name" value="Znf_C2H2_type"/>
</dbReference>
<protein>
    <submittedName>
        <fullName evidence="16">FI21118p1</fullName>
    </submittedName>
</protein>
<feature type="region of interest" description="Disordered" evidence="10">
    <location>
        <begin position="781"/>
        <end position="826"/>
    </location>
</feature>
<dbReference type="CDD" id="cd16162">
    <property type="entry name" value="OCRE_RBM5_like"/>
    <property type="match status" value="1"/>
</dbReference>
<evidence type="ECO:0000313" key="16">
    <source>
        <dbReference type="EMBL" id="AGJ89718.1"/>
    </source>
</evidence>
<organism evidence="15 18">
    <name type="scientific">Drosophila melanogaster</name>
    <name type="common">Fruit fly</name>
    <dbReference type="NCBI Taxonomy" id="7227"/>
    <lineage>
        <taxon>Eukaryota</taxon>
        <taxon>Metazoa</taxon>
        <taxon>Ecdysozoa</taxon>
        <taxon>Arthropoda</taxon>
        <taxon>Hexapoda</taxon>
        <taxon>Insecta</taxon>
        <taxon>Pterygota</taxon>
        <taxon>Neoptera</taxon>
        <taxon>Endopterygota</taxon>
        <taxon>Diptera</taxon>
        <taxon>Brachycera</taxon>
        <taxon>Muscomorpha</taxon>
        <taxon>Ephydroidea</taxon>
        <taxon>Drosophilidae</taxon>
        <taxon>Drosophila</taxon>
        <taxon>Sophophora</taxon>
    </lineage>
</organism>
<dbReference type="EMBL" id="AE014134">
    <property type="protein sequence ID" value="AGB92396.1"/>
    <property type="molecule type" value="Genomic_DNA"/>
</dbReference>
<keyword evidence="2" id="KW-0479">Metal-binding</keyword>
<feature type="compositionally biased region" description="Basic and acidic residues" evidence="10">
    <location>
        <begin position="16"/>
        <end position="25"/>
    </location>
</feature>
<dbReference type="Pfam" id="PF00076">
    <property type="entry name" value="RRM_1"/>
    <property type="match status" value="1"/>
</dbReference>
<reference evidence="15" key="7">
    <citation type="submission" date="2006-08" db="EMBL/GenBank/DDBJ databases">
        <authorList>
            <person name="Celniker S."/>
            <person name="Carlson J."/>
            <person name="Wan K."/>
            <person name="Frise E."/>
            <person name="Hoskins R."/>
            <person name="Park S."/>
            <person name="Svirskas R."/>
            <person name="Rubin G."/>
        </authorList>
    </citation>
    <scope>NUCLEOTIDE SEQUENCE</scope>
</reference>
<dbReference type="SUPFAM" id="SSF54928">
    <property type="entry name" value="RNA-binding domain, RBD"/>
    <property type="match status" value="1"/>
</dbReference>
<dbReference type="GO" id="GO:0003723">
    <property type="term" value="F:RNA binding"/>
    <property type="evidence" value="ECO:0000318"/>
    <property type="project" value="GO_Central"/>
</dbReference>
<dbReference type="AGR" id="FB:FBgn0031318"/>
<dbReference type="GO" id="GO:0005634">
    <property type="term" value="C:nucleus"/>
    <property type="evidence" value="ECO:0000318"/>
    <property type="project" value="GO_Central"/>
</dbReference>
<dbReference type="GO" id="GO:0003729">
    <property type="term" value="F:mRNA binding"/>
    <property type="evidence" value="ECO:0000250"/>
    <property type="project" value="FlyBase"/>
</dbReference>
<dbReference type="SMART" id="SM00360">
    <property type="entry name" value="RRM"/>
    <property type="match status" value="2"/>
</dbReference>
<dbReference type="eggNOG" id="KOG0154">
    <property type="taxonomic scope" value="Eukaryota"/>
</dbReference>
<dbReference type="GO" id="GO:0071011">
    <property type="term" value="C:precatalytic spliceosome"/>
    <property type="evidence" value="ECO:0007005"/>
    <property type="project" value="FlyBase"/>
</dbReference>
<dbReference type="GeneID" id="33304"/>
<comment type="subcellular location">
    <subcellularLocation>
        <location evidence="1">Nucleus</location>
    </subcellularLocation>
</comment>
<feature type="domain" description="G-patch" evidence="13">
    <location>
        <begin position="935"/>
        <end position="981"/>
    </location>
</feature>
<dbReference type="Pfam" id="PF01585">
    <property type="entry name" value="G-patch"/>
    <property type="match status" value="1"/>
</dbReference>
<feature type="domain" description="C2H2-type" evidence="12">
    <location>
        <begin position="838"/>
        <end position="865"/>
    </location>
</feature>
<evidence type="ECO:0000313" key="18">
    <source>
        <dbReference type="Proteomes" id="UP000000803"/>
    </source>
</evidence>
<reference evidence="15" key="11">
    <citation type="journal article" date="2015" name="G3 (Bethesda)">
        <title>Gene Model Annotations for Drosophila melanogaster: Impact of High-Throughput Data.</title>
        <authorList>
            <consortium name="FlyBase Consortium"/>
            <person name="Matthews B.B."/>
            <person name="Dos Santos G."/>
            <person name="Crosby M.A."/>
            <person name="Emmert D.B."/>
            <person name="St Pierre S.E."/>
            <person name="Gramates L.S."/>
            <person name="Zhou P."/>
            <person name="Schroeder A.J."/>
            <person name="Falls K."/>
            <person name="Strelets V."/>
            <person name="Russo S.M."/>
            <person name="Gelbart W.M."/>
            <person name="null"/>
        </authorList>
    </citation>
    <scope>NUCLEOTIDE SEQUENCE</scope>
</reference>
<proteinExistence type="evidence at protein level"/>
<gene>
    <name evidence="15" type="primary">Dmel\CG4887</name>
    <name evidence="15" type="synonym">cg4887</name>
    <name evidence="16" type="synonym">CG4887-RA</name>
    <name evidence="15 17" type="ORF">CG4887</name>
    <name evidence="15" type="ORF">Dmel_CG4887</name>
</gene>
<dbReference type="ExpressionAtlas" id="Q9VPY4">
    <property type="expression patterns" value="baseline and differential"/>
</dbReference>
<evidence type="ECO:0000256" key="9">
    <source>
        <dbReference type="PROSITE-ProRule" id="PRU00322"/>
    </source>
</evidence>
<dbReference type="AlphaFoldDB" id="Q9VPY4"/>
<dbReference type="Reactome" id="R-DME-72163">
    <property type="pathway name" value="mRNA Splicing - Major Pathway"/>
</dbReference>
<dbReference type="OMA" id="CESEHER"/>
<reference evidence="15" key="12">
    <citation type="journal article" date="2015" name="G3 (Bethesda)">
        <title>Gene Model Annotations for Drosophila melanogaster: The Rule-Benders.</title>
        <authorList>
            <consortium name="FlyBase Consortium"/>
            <person name="Crosby M.A."/>
            <person name="Gramates L.S."/>
            <person name="Dos Santos G."/>
            <person name="Matthews B.B."/>
            <person name="St Pierre S.E."/>
            <person name="Zhou P."/>
            <person name="Schroeder A.J."/>
            <person name="Falls K."/>
            <person name="Emmert D.B."/>
            <person name="Russo S.M."/>
            <person name="Gelbart W.M."/>
            <person name="null"/>
        </authorList>
    </citation>
    <scope>NUCLEOTIDE SEQUENCE</scope>
</reference>
<reference evidence="16" key="10">
    <citation type="submission" date="2013-04" db="EMBL/GenBank/DDBJ databases">
        <authorList>
            <person name="Carlson J."/>
            <person name="Booth B."/>
            <person name="Frise E."/>
            <person name="Park S."/>
            <person name="Wan K."/>
            <person name="Yu C."/>
            <person name="Celniker S."/>
        </authorList>
    </citation>
    <scope>NUCLEOTIDE SEQUENCE</scope>
</reference>
<reference evidence="15 18" key="6">
    <citation type="journal article" date="2005" name="PLoS Comput. Biol.">
        <title>Combined evidence annotation of transposable elements in genome sequences.</title>
        <authorList>
            <person name="Quesneville H."/>
            <person name="Bergman C.M."/>
            <person name="Andrieu O."/>
            <person name="Autard D."/>
            <person name="Nouaud D."/>
            <person name="Ashburner M."/>
            <person name="Anxolabehere D."/>
        </authorList>
    </citation>
    <scope>NUCLEOTIDE SEQUENCE [LARGE SCALE GENOMIC DNA]</scope>
    <source>
        <strain evidence="18">Berkeley</strain>
    </source>
</reference>
<dbReference type="FunFam" id="3.30.70.330:FF:001542">
    <property type="entry name" value="RH03791p"/>
    <property type="match status" value="1"/>
</dbReference>
<reference evidence="15 18" key="5">
    <citation type="journal article" date="2002" name="Genome Biol.">
        <title>Heterochromatic sequences in a Drosophila whole-genome shotgun assembly.</title>
        <authorList>
            <person name="Hoskins R.A."/>
            <person name="Smith C.D."/>
            <person name="Carlson J.W."/>
            <person name="Carvalho A.B."/>
            <person name="Halpern A."/>
            <person name="Kaminker J.S."/>
            <person name="Kennedy C."/>
            <person name="Mungall C.J."/>
            <person name="Sullivan B.A."/>
            <person name="Sutton G.G."/>
            <person name="Yasuhara J.C."/>
            <person name="Wakimoto B.T."/>
            <person name="Myers E.W."/>
            <person name="Celniker S.E."/>
            <person name="Rubin G.M."/>
            <person name="Karpen G.H."/>
        </authorList>
    </citation>
    <scope>NUCLEOTIDE SEQUENCE [LARGE SCALE GENOMIC DNA]</scope>
    <source>
        <strain evidence="18">Berkeley</strain>
    </source>
</reference>
<feature type="region of interest" description="Disordered" evidence="10">
    <location>
        <begin position="916"/>
        <end position="936"/>
    </location>
</feature>
<dbReference type="PROSITE" id="PS50199">
    <property type="entry name" value="ZF_RANBP2_2"/>
    <property type="match status" value="1"/>
</dbReference>
<sequence>MDSSSRRSFSGGSENEGGRGSDYYRSRPGSRYSRSRSRSRERNRSHGGIRHRNSRSRSRDRDRSPVFRNDQHRGGRGGAGNGDPDLYHSLINDDYRDQDERNYNSRSNFENRQFRRHDSFDRRHRDRDGESDRELNDYEYEQRSRDLDSRDRSSTDRDWYHNRSRSREHSRPWNRNNNHDDRSRSNERNTRHRDHRMYNGGGSNHNRDRDRDRDREQDRERDRDRDRDRERRGSSDYDSDEGHMRRNKYRSTTEALNIIIIFGLTKEMTRADIMSELIKVNMEPACIRIIRKQGTDSSRGIAFVEFNTVEEAKQWMDITQGVLKLNDERVSMRYSHKRIQDWNCNKCGVCNFKFRFYCFVCKTSREDSETTFSSGSEGVDEVSTILTKKIMLRNLDALTNEEAVLTALQLHLKDLSKTVSKVLISRDSLTQASRGICYLHFDTLVDSMNVHNALTALDPPLTLDDRVVAITYCIDLEEQQALPKNPKELAVKDSTVNSGNISAVSPSGLGGNYTLADVPRLAEYSASLYASNPAEHAYYVQYYTEYYTADINKNNRDSHLTEANSGAAVALSAIQRKQKKMSSIETTITAAATAAAQAAAQVKATLAAQVASAPKGNDGKIYPTPDVTQYQYDETSGYYYDSTTGLYYNAHSQYYYNNETGAYLYWDQRRSTYVLATPASTQAALQEVLADAEQKGEEESKKAKEKEGGNKHDKVKVAKKIVKDMEKWAKQLNQKKDYTAVATPQPILANEVATTSRGNQGGYADVGFSILEKKERGKLNDYAPNPTVGPMNKLVNAYGGTSDSEEDNAASSQNTQSSAVVSGGGGAEESDYVDFHKLTCLLCKRAFQSLEILQKHLKMSTLHKENLAKLNQNTSSSIEEALAYRDRAKERRLKYGESDPPPPNRSRERFEQEIKTLQSRQKQSTSATPAMPISSSNVGSRLLQKMGWSEGQGLGRKNQGRTQIIEADGRSNYVGLGNKSGQMIPGNDYKSYIKKMMKQRYENA</sequence>
<dbReference type="CDD" id="cd12313">
    <property type="entry name" value="RRM1_RRM2_RBM5_like"/>
    <property type="match status" value="1"/>
</dbReference>
<feature type="region of interest" description="Disordered" evidence="10">
    <location>
        <begin position="120"/>
        <end position="248"/>
    </location>
</feature>
<evidence type="ECO:0000256" key="5">
    <source>
        <dbReference type="ARBA" id="ARBA00022833"/>
    </source>
</evidence>
<reference evidence="15" key="15">
    <citation type="submission" date="2022-11" db="EMBL/GenBank/DDBJ databases">
        <authorList>
            <consortium name="FlyBase"/>
        </authorList>
    </citation>
    <scope>NUCLEOTIDE SEQUENCE</scope>
</reference>
<reference evidence="15 18" key="1">
    <citation type="journal article" date="2000" name="Science">
        <title>The genome sequence of Drosophila melanogaster.</title>
        <authorList>
            <person name="Adams M.D."/>
            <person name="Celniker S.E."/>
            <person name="Holt R.A."/>
            <person name="Evans C.A."/>
            <person name="Gocayne J.D."/>
            <person name="Amanatides P.G."/>
            <person name="Scherer S.E."/>
            <person name="Li P.W."/>
            <person name="Hoskins R.A."/>
            <person name="Galle R.F."/>
            <person name="George R.A."/>
            <person name="Lewis S.E."/>
            <person name="Richards S."/>
            <person name="Ashburner M."/>
            <person name="Henderson S.N."/>
            <person name="Sutton G.G."/>
            <person name="Wortman J.R."/>
            <person name="Yandell M.D."/>
            <person name="Zhang Q."/>
            <person name="Chen L.X."/>
            <person name="Brandon R.C."/>
            <person name="Rogers Y.H."/>
            <person name="Blazej R.G."/>
            <person name="Champe M."/>
            <person name="Pfeiffer B.D."/>
            <person name="Wan K.H."/>
            <person name="Doyle C."/>
            <person name="Baxter E.G."/>
            <person name="Helt G."/>
            <person name="Nelson C.R."/>
            <person name="Gabor G.L."/>
            <person name="Abril J.F."/>
            <person name="Agbayani A."/>
            <person name="An H.J."/>
            <person name="Andrews-Pfannkoch C."/>
            <person name="Baldwin D."/>
            <person name="Ballew R.M."/>
            <person name="Basu A."/>
            <person name="Baxendale J."/>
            <person name="Bayraktaroglu L."/>
            <person name="Beasley E.M."/>
            <person name="Beeson K.Y."/>
            <person name="Benos P.V."/>
            <person name="Berman B.P."/>
            <person name="Bhandari D."/>
            <person name="Bolshakov S."/>
            <person name="Borkova D."/>
            <person name="Botchan M.R."/>
            <person name="Bouck J."/>
            <person name="Brokstein P."/>
            <person name="Brottier P."/>
            <person name="Burtis K.C."/>
            <person name="Busam D.A."/>
            <person name="Butler H."/>
            <person name="Cadieu E."/>
            <person name="Center A."/>
            <person name="Chandra I."/>
            <person name="Cherry J.M."/>
            <person name="Cawley S."/>
            <person name="Dahlke C."/>
            <person name="Davenport L.B."/>
            <person name="Davies P."/>
            <person name="de Pablos B."/>
            <person name="Delcher A."/>
            <person name="Deng Z."/>
            <person name="Mays A.D."/>
            <person name="Dew I."/>
            <person name="Dietz S.M."/>
            <person name="Dodson K."/>
            <person name="Doup L.E."/>
            <person name="Downes M."/>
            <person name="Dugan-Rocha S."/>
            <person name="Dunkov B.C."/>
            <person name="Dunn P."/>
            <person name="Durbin K.J."/>
            <person name="Evangelista C.C."/>
            <person name="Ferraz C."/>
            <person name="Ferriera S."/>
            <person name="Fleischmann W."/>
            <person name="Fosler C."/>
            <person name="Gabrielian A.E."/>
            <person name="Garg N.S."/>
            <person name="Gelbart W.M."/>
            <person name="Glasser K."/>
            <person name="Glodek A."/>
            <person name="Gong F."/>
            <person name="Gorrell J.H."/>
            <person name="Gu Z."/>
            <person name="Guan P."/>
            <person name="Harris M."/>
            <person name="Harris N.L."/>
            <person name="Harvey D."/>
            <person name="Heiman T.J."/>
            <person name="Hernandez J.R."/>
            <person name="Houck J."/>
            <person name="Hostin D."/>
            <person name="Houston K.A."/>
            <person name="Howland T.J."/>
            <person name="Wei M.H."/>
            <person name="Ibegwam C."/>
            <person name="Jalali M."/>
            <person name="Kalush F."/>
            <person name="Karpen G.H."/>
            <person name="Ke Z."/>
            <person name="Kennison J.A."/>
            <person name="Ketchum K.A."/>
            <person name="Kimmel B.E."/>
            <person name="Kodira C.D."/>
            <person name="Kraft C."/>
            <person name="Kravitz S."/>
            <person name="Kulp D."/>
            <person name="Lai Z."/>
            <person name="Lasko P."/>
            <person name="Lei Y."/>
            <person name="Levitsky A.A."/>
            <person name="Li J."/>
            <person name="Li Z."/>
            <person name="Liang Y."/>
            <person name="Lin X."/>
            <person name="Liu X."/>
            <person name="Mattei B."/>
            <person name="McIntosh T.C."/>
            <person name="McLeod M.P."/>
            <person name="McPherson D."/>
            <person name="Merkulov G."/>
            <person name="Milshina N.V."/>
            <person name="Mobarry C."/>
            <person name="Morris J."/>
            <person name="Moshrefi A."/>
            <person name="Mount S.M."/>
            <person name="Moy M."/>
            <person name="Murphy B."/>
            <person name="Murphy L."/>
            <person name="Muzny D.M."/>
            <person name="Nelson D.L."/>
            <person name="Nelson D.R."/>
            <person name="Nelson K.A."/>
            <person name="Nixon K."/>
            <person name="Nusskern D.R."/>
            <person name="Pacleb J.M."/>
            <person name="Palazzolo M."/>
            <person name="Pittman G.S."/>
            <person name="Pan S."/>
            <person name="Pollard J."/>
            <person name="Puri V."/>
            <person name="Reese M.G."/>
            <person name="Reinert K."/>
            <person name="Remington K."/>
            <person name="Saunders R.D."/>
            <person name="Scheeler F."/>
            <person name="Shen H."/>
            <person name="Shue B.C."/>
            <person name="Siden-Kiamos I."/>
            <person name="Simpson M."/>
            <person name="Skupski M.P."/>
            <person name="Smith T."/>
            <person name="Spier E."/>
            <person name="Spradling A.C."/>
            <person name="Stapleton M."/>
            <person name="Strong R."/>
            <person name="Sun E."/>
            <person name="Svirskas R."/>
            <person name="Tector C."/>
            <person name="Turner R."/>
            <person name="Venter E."/>
            <person name="Wang A.H."/>
            <person name="Wang X."/>
            <person name="Wang Z.Y."/>
            <person name="Wassarman D.A."/>
            <person name="Weinstock G.M."/>
            <person name="Weissenbach J."/>
            <person name="Williams S.M."/>
            <person name="WoodageT"/>
            <person name="Worley K.C."/>
            <person name="Wu D."/>
            <person name="Yang S."/>
            <person name="Yao Q.A."/>
            <person name="Ye J."/>
            <person name="Yeh R.F."/>
            <person name="Zaveri J.S."/>
            <person name="Zhan M."/>
            <person name="Zhang G."/>
            <person name="Zhao Q."/>
            <person name="Zheng L."/>
            <person name="Zheng X.H."/>
            <person name="Zhong F.N."/>
            <person name="Zhong W."/>
            <person name="Zhou X."/>
            <person name="Zhu S."/>
            <person name="Zhu X."/>
            <person name="Smith H.O."/>
            <person name="Gibbs R.A."/>
            <person name="Myers E.W."/>
            <person name="Rubin G.M."/>
            <person name="Venter J.C."/>
        </authorList>
    </citation>
    <scope>NUCLEOTIDE SEQUENCE [LARGE SCALE GENOMIC DNA]</scope>
    <source>
        <strain evidence="18">Berkeley</strain>
    </source>
</reference>
<reference evidence="18" key="4">
    <citation type="journal article" date="2002" name="Genome Biol.">
        <title>The transposable elements of the Drosophila melanogaster euchromatin: a genomics perspective.</title>
        <authorList>
            <person name="Kaminker J.S."/>
            <person name="Bergman C.M."/>
            <person name="Kronmiller B."/>
            <person name="Carlson J."/>
            <person name="Svirskas R."/>
            <person name="Patel S."/>
            <person name="Frise E."/>
            <person name="Wheeler D.A."/>
            <person name="Lewis S.E."/>
            <person name="Rubin G.M."/>
            <person name="Ashburner M."/>
            <person name="Celniker S.E."/>
        </authorList>
    </citation>
    <scope>NUCLEOTIDE SEQUENCE [LARGE SCALE GENOMIC DNA]</scope>
    <source>
        <strain evidence="18">Berkeley</strain>
    </source>
</reference>
<dbReference type="SMART" id="SM00547">
    <property type="entry name" value="ZnF_RBZ"/>
    <property type="match status" value="1"/>
</dbReference>
<dbReference type="Proteomes" id="UP000000803">
    <property type="component" value="Chromosome 2L"/>
</dbReference>
<evidence type="ECO:0000256" key="8">
    <source>
        <dbReference type="PROSITE-ProRule" id="PRU00176"/>
    </source>
</evidence>
<dbReference type="InterPro" id="IPR035979">
    <property type="entry name" value="RBD_domain_sf"/>
</dbReference>
<dbReference type="PANTHER" id="PTHR13948">
    <property type="entry name" value="RNA-BINDING PROTEIN"/>
    <property type="match status" value="1"/>
</dbReference>
<dbReference type="GO" id="GO:0000398">
    <property type="term" value="P:mRNA splicing, via spliceosome"/>
    <property type="evidence" value="ECO:0000318"/>
    <property type="project" value="GO_Central"/>
</dbReference>
<feature type="compositionally biased region" description="Basic residues" evidence="10">
    <location>
        <begin position="45"/>
        <end position="56"/>
    </location>
</feature>
<evidence type="ECO:0000259" key="11">
    <source>
        <dbReference type="PROSITE" id="PS50102"/>
    </source>
</evidence>
<reference evidence="18" key="2">
    <citation type="journal article" date="2002" name="Genome Biol.">
        <title>Finishing a whole-genome shotgun: release 3 of the Drosophila melanogaster euchromatic genome sequence.</title>
        <authorList>
            <person name="Celniker S.E."/>
            <person name="Wheeler D.A."/>
            <person name="Kronmiller B."/>
            <person name="Carlson J.W."/>
            <person name="Halpern A."/>
            <person name="Patel S."/>
            <person name="Adams M."/>
            <person name="Champe M."/>
            <person name="Dugan S.P."/>
            <person name="Frise E."/>
            <person name="Hodgson A."/>
            <person name="George R.A."/>
            <person name="Hoskins R.A."/>
            <person name="Laverty T."/>
            <person name="Muzny D.M."/>
            <person name="Nelson C.R."/>
            <person name="Pacleb J.M."/>
            <person name="Park S."/>
            <person name="Pfeiffer B.D."/>
            <person name="Richards S."/>
            <person name="Sodergren E.J."/>
            <person name="Svirskas R."/>
            <person name="Tabor P.E."/>
            <person name="Wan K."/>
            <person name="Stapleton M."/>
            <person name="Sutton G.G."/>
            <person name="Venter C."/>
            <person name="Weinstock G."/>
            <person name="Scherer S.E."/>
            <person name="Myers E.W."/>
            <person name="Gibbs R.A."/>
            <person name="Rubin G.M."/>
        </authorList>
    </citation>
    <scope>NUCLEOTIDE SEQUENCE [LARGE SCALE GENOMIC DNA]</scope>
    <source>
        <strain evidence="18">Berkeley</strain>
    </source>
</reference>
<reference evidence="15" key="14">
    <citation type="submission" date="2022-11" db="EMBL/GenBank/DDBJ databases">
        <title>Drosophila melanogaster release 4 sequence.</title>
        <authorList>
            <consortium name="Berkeley Drosophila Genome Project"/>
            <person name="Celniker S."/>
            <person name="Carlson J."/>
            <person name="Wan K."/>
            <person name="Pfeiffer B."/>
            <person name="Frise E."/>
            <person name="George R."/>
            <person name="Hoskins R."/>
            <person name="Stapleton M."/>
            <person name="Pacleb J."/>
            <person name="Park S."/>
            <person name="Svirskas R."/>
            <person name="Smith E."/>
            <person name="Yu C."/>
            <person name="Rubin G."/>
        </authorList>
    </citation>
    <scope>NUCLEOTIDE SEQUENCE</scope>
</reference>
<dbReference type="PROSITE" id="PS50174">
    <property type="entry name" value="G_PATCH"/>
    <property type="match status" value="1"/>
</dbReference>
<feature type="domain" description="RRM" evidence="11">
    <location>
        <begin position="257"/>
        <end position="337"/>
    </location>
</feature>